<dbReference type="eggNOG" id="COG2258">
    <property type="taxonomic scope" value="Bacteria"/>
</dbReference>
<dbReference type="PANTHER" id="PTHR36930">
    <property type="entry name" value="METAL-SULFUR CLUSTER BIOSYNTHESIS PROTEINS YUAD-RELATED"/>
    <property type="match status" value="1"/>
</dbReference>
<dbReference type="Gene3D" id="2.40.33.20">
    <property type="entry name" value="PK beta-barrel domain-like"/>
    <property type="match status" value="1"/>
</dbReference>
<dbReference type="GO" id="GO:0030151">
    <property type="term" value="F:molybdenum ion binding"/>
    <property type="evidence" value="ECO:0007669"/>
    <property type="project" value="InterPro"/>
</dbReference>
<organism evidence="2 3">
    <name type="scientific">Candidatus Protofrankia datiscae</name>
    <dbReference type="NCBI Taxonomy" id="2716812"/>
    <lineage>
        <taxon>Bacteria</taxon>
        <taxon>Bacillati</taxon>
        <taxon>Actinomycetota</taxon>
        <taxon>Actinomycetes</taxon>
        <taxon>Frankiales</taxon>
        <taxon>Frankiaceae</taxon>
        <taxon>Protofrankia</taxon>
    </lineage>
</organism>
<dbReference type="GO" id="GO:0003824">
    <property type="term" value="F:catalytic activity"/>
    <property type="evidence" value="ECO:0007669"/>
    <property type="project" value="InterPro"/>
</dbReference>
<dbReference type="PANTHER" id="PTHR36930:SF1">
    <property type="entry name" value="MOSC DOMAIN-CONTAINING PROTEIN"/>
    <property type="match status" value="1"/>
</dbReference>
<evidence type="ECO:0000313" key="2">
    <source>
        <dbReference type="EMBL" id="AEH09963.1"/>
    </source>
</evidence>
<proteinExistence type="predicted"/>
<dbReference type="InterPro" id="IPR011037">
    <property type="entry name" value="Pyrv_Knase-like_insert_dom_sf"/>
</dbReference>
<protein>
    <submittedName>
        <fullName evidence="2">MOSC domain containing protein</fullName>
    </submittedName>
</protein>
<gene>
    <name evidence="2" type="ordered locus">FsymDg_2605</name>
</gene>
<reference evidence="2 3" key="1">
    <citation type="submission" date="2011-05" db="EMBL/GenBank/DDBJ databases">
        <title>Complete sequence of chromosome of Frankia symbiont of Datisca glomerata.</title>
        <authorList>
            <consortium name="US DOE Joint Genome Institute"/>
            <person name="Lucas S."/>
            <person name="Han J."/>
            <person name="Lapidus A."/>
            <person name="Cheng J.-F."/>
            <person name="Goodwin L."/>
            <person name="Pitluck S."/>
            <person name="Peters L."/>
            <person name="Mikhailova N."/>
            <person name="Chertkov O."/>
            <person name="Teshima H."/>
            <person name="Han C."/>
            <person name="Tapia R."/>
            <person name="Land M."/>
            <person name="Hauser L."/>
            <person name="Kyrpides N."/>
            <person name="Ivanova N."/>
            <person name="Pagani I."/>
            <person name="Berry A."/>
            <person name="Pawlowski K."/>
            <person name="Persson T."/>
            <person name="Vanden Heuvel B."/>
            <person name="Benson D."/>
            <person name="Woyke T."/>
        </authorList>
    </citation>
    <scope>NUCLEOTIDE SEQUENCE [LARGE SCALE GENOMIC DNA]</scope>
    <source>
        <strain evidence="3">4085684</strain>
    </source>
</reference>
<dbReference type="KEGG" id="fsy:FsymDg_2605"/>
<dbReference type="AlphaFoldDB" id="F8B350"/>
<dbReference type="InterPro" id="IPR052716">
    <property type="entry name" value="MOSC_domain"/>
</dbReference>
<evidence type="ECO:0000259" key="1">
    <source>
        <dbReference type="PROSITE" id="PS51340"/>
    </source>
</evidence>
<evidence type="ECO:0000313" key="3">
    <source>
        <dbReference type="Proteomes" id="UP000001549"/>
    </source>
</evidence>
<dbReference type="GO" id="GO:0030170">
    <property type="term" value="F:pyridoxal phosphate binding"/>
    <property type="evidence" value="ECO:0007669"/>
    <property type="project" value="InterPro"/>
</dbReference>
<accession>F8B350</accession>
<dbReference type="HOGENOM" id="CLU_104911_0_1_11"/>
<dbReference type="STRING" id="656024.FsymDg_2605"/>
<dbReference type="SUPFAM" id="SSF50800">
    <property type="entry name" value="PK beta-barrel domain-like"/>
    <property type="match status" value="1"/>
</dbReference>
<dbReference type="Proteomes" id="UP000001549">
    <property type="component" value="Chromosome"/>
</dbReference>
<keyword evidence="3" id="KW-1185">Reference proteome</keyword>
<name>F8B350_9ACTN</name>
<dbReference type="PROSITE" id="PS51340">
    <property type="entry name" value="MOSC"/>
    <property type="match status" value="1"/>
</dbReference>
<dbReference type="EMBL" id="CP002801">
    <property type="protein sequence ID" value="AEH09963.1"/>
    <property type="molecule type" value="Genomic_DNA"/>
</dbReference>
<feature type="domain" description="MOSC" evidence="1">
    <location>
        <begin position="20"/>
        <end position="164"/>
    </location>
</feature>
<sequence length="166" mass="17640">MWEGSVVSLHVAPAHGVPMTEVGEVLAVAGRGLVGDRYFRYFHDGAAGGPSRHVIGRSSGVCEISFIDVDALTALKHDHGVFLTSGEARRNVVCRGVPLDQLVGQEFTVGADVRVRGTALSEPCARLERLTRPGVLRGLLHRGGLRAMIVSGGVLRTGDPVRLGRL</sequence>
<dbReference type="InterPro" id="IPR005302">
    <property type="entry name" value="MoCF_Sase_C"/>
</dbReference>